<reference evidence="1 2" key="1">
    <citation type="journal article" date="2016" name="Nat. Commun.">
        <title>Genomes of cryptic chimpanzee Plasmodium species reveal key evolutionary events leading to human malaria.</title>
        <authorList>
            <person name="Sundararaman S.A."/>
            <person name="Plenderleith L.J."/>
            <person name="Liu W."/>
            <person name="Loy D.E."/>
            <person name="Learn G.H."/>
            <person name="Li Y."/>
            <person name="Shaw K.S."/>
            <person name="Ayouba A."/>
            <person name="Peeters M."/>
            <person name="Speede S."/>
            <person name="Shaw G.M."/>
            <person name="Bushman F.D."/>
            <person name="Brisson D."/>
            <person name="Rayner J.C."/>
            <person name="Sharp P.M."/>
            <person name="Hahn B.H."/>
        </authorList>
    </citation>
    <scope>NUCLEOTIDE SEQUENCE [LARGE SCALE GENOMIC DNA]</scope>
    <source>
        <strain evidence="1 2">SY75</strain>
    </source>
</reference>
<evidence type="ECO:0000313" key="1">
    <source>
        <dbReference type="EMBL" id="KYN93134.1"/>
    </source>
</evidence>
<name>A0A151L2L9_9APIC</name>
<proteinExistence type="predicted"/>
<protein>
    <submittedName>
        <fullName evidence="1">Glycophorin binding protein</fullName>
    </submittedName>
</protein>
<dbReference type="Proteomes" id="UP000076004">
    <property type="component" value="Unassembled WGS sequence"/>
</dbReference>
<feature type="non-terminal residue" evidence="1">
    <location>
        <position position="63"/>
    </location>
</feature>
<dbReference type="GeneID" id="29774025"/>
<dbReference type="AlphaFoldDB" id="A0A151L2L9"/>
<accession>A0A151L2L9</accession>
<organism evidence="1 2">
    <name type="scientific">Plasmodium gaboni</name>
    <dbReference type="NCBI Taxonomy" id="647221"/>
    <lineage>
        <taxon>Eukaryota</taxon>
        <taxon>Sar</taxon>
        <taxon>Alveolata</taxon>
        <taxon>Apicomplexa</taxon>
        <taxon>Aconoidasida</taxon>
        <taxon>Haemosporida</taxon>
        <taxon>Plasmodiidae</taxon>
        <taxon>Plasmodium</taxon>
        <taxon>Plasmodium (Laverania)</taxon>
    </lineage>
</organism>
<dbReference type="VEuPathDB" id="PlasmoDB:PGSY75_0029600"/>
<evidence type="ECO:0000313" key="2">
    <source>
        <dbReference type="Proteomes" id="UP000076004"/>
    </source>
</evidence>
<comment type="caution">
    <text evidence="1">The sequence shown here is derived from an EMBL/GenBank/DDBJ whole genome shotgun (WGS) entry which is preliminary data.</text>
</comment>
<dbReference type="RefSeq" id="XP_018638772.1">
    <property type="nucleotide sequence ID" value="XM_018783435.1"/>
</dbReference>
<dbReference type="EMBL" id="LVLB01000312">
    <property type="protein sequence ID" value="KYN93134.1"/>
    <property type="molecule type" value="Genomic_DNA"/>
</dbReference>
<dbReference type="KEGG" id="pgab:PGSY75_0029600"/>
<sequence length="63" mass="7030">MCLSNRTNLKSSGVSNCKNFNSKNCSKYALREVDGKNEKKSSLCTFRSKNLILIIGIIYVAIL</sequence>
<gene>
    <name evidence="1" type="ORF">PGSY75_0029600</name>
</gene>